<dbReference type="Pfam" id="PF13577">
    <property type="entry name" value="SnoaL_4"/>
    <property type="match status" value="1"/>
</dbReference>
<feature type="domain" description="SnoaL-like" evidence="1">
    <location>
        <begin position="19"/>
        <end position="151"/>
    </location>
</feature>
<reference evidence="2" key="1">
    <citation type="submission" date="2024-07" db="EMBL/GenBank/DDBJ databases">
        <authorList>
            <person name="Yu S.T."/>
        </authorList>
    </citation>
    <scope>NUCLEOTIDE SEQUENCE</scope>
    <source>
        <strain evidence="2">R21</strain>
    </source>
</reference>
<dbReference type="SUPFAM" id="SSF54427">
    <property type="entry name" value="NTF2-like"/>
    <property type="match status" value="1"/>
</dbReference>
<gene>
    <name evidence="2" type="ORF">AB5J56_28750</name>
</gene>
<dbReference type="AlphaFoldDB" id="A0AB39PEE2"/>
<dbReference type="InterPro" id="IPR032710">
    <property type="entry name" value="NTF2-like_dom_sf"/>
</dbReference>
<organism evidence="2">
    <name type="scientific">Streptomyces sp. R21</name>
    <dbReference type="NCBI Taxonomy" id="3238627"/>
    <lineage>
        <taxon>Bacteria</taxon>
        <taxon>Bacillati</taxon>
        <taxon>Actinomycetota</taxon>
        <taxon>Actinomycetes</taxon>
        <taxon>Kitasatosporales</taxon>
        <taxon>Streptomycetaceae</taxon>
        <taxon>Streptomyces</taxon>
    </lineage>
</organism>
<sequence>MTTHAAPEDQTAPADQTVHAEISALVHRLFRALDARNFAAGWMRDFVTDDVRMETPLGTTEGADVAGAAAEEALLRYDRTQHIASGIVVDVAPDADAGPERVTVSWNALMTHVHHEATLRALGAGADPLFVVGGFFEADVRRTPDGWRSSRVAVRPVWTKGLPPLGVQRDLQA</sequence>
<evidence type="ECO:0000313" key="2">
    <source>
        <dbReference type="EMBL" id="XDQ28432.1"/>
    </source>
</evidence>
<name>A0AB39PEE2_9ACTN</name>
<dbReference type="Gene3D" id="3.10.450.50">
    <property type="match status" value="1"/>
</dbReference>
<protein>
    <submittedName>
        <fullName evidence="2">Nuclear transport factor 2 family protein</fullName>
    </submittedName>
</protein>
<dbReference type="InterPro" id="IPR037401">
    <property type="entry name" value="SnoaL-like"/>
</dbReference>
<accession>A0AB39PEE2</accession>
<proteinExistence type="predicted"/>
<evidence type="ECO:0000259" key="1">
    <source>
        <dbReference type="Pfam" id="PF13577"/>
    </source>
</evidence>
<dbReference type="EMBL" id="CP163435">
    <property type="protein sequence ID" value="XDQ28432.1"/>
    <property type="molecule type" value="Genomic_DNA"/>
</dbReference>
<dbReference type="RefSeq" id="WP_369236463.1">
    <property type="nucleotide sequence ID" value="NZ_CP163435.1"/>
</dbReference>